<name>A0A2P5WJF1_GOSBA</name>
<protein>
    <submittedName>
        <fullName evidence="2">Uncharacterized protein</fullName>
    </submittedName>
</protein>
<dbReference type="EMBL" id="KZ667388">
    <property type="protein sequence ID" value="PPR91227.1"/>
    <property type="molecule type" value="Genomic_DNA"/>
</dbReference>
<dbReference type="AlphaFoldDB" id="A0A2P5WJF1"/>
<feature type="transmembrane region" description="Helical" evidence="1">
    <location>
        <begin position="61"/>
        <end position="82"/>
    </location>
</feature>
<sequence>MLFGVKSVKLTLALPRGARRQRFGDSWHRWSVRGGSGAAAESKATGFATILARIYGDDFKIASNLGTFLCIAPFFVLSFYLFRSLRDKNSSLGSVQAIRIKV</sequence>
<evidence type="ECO:0000256" key="1">
    <source>
        <dbReference type="SAM" id="Phobius"/>
    </source>
</evidence>
<evidence type="ECO:0000313" key="2">
    <source>
        <dbReference type="EMBL" id="PPR91227.1"/>
    </source>
</evidence>
<accession>A0A2P5WJF1</accession>
<reference evidence="2 3" key="1">
    <citation type="submission" date="2015-01" db="EMBL/GenBank/DDBJ databases">
        <title>Genome of allotetraploid Gossypium barbadense reveals genomic plasticity and fiber elongation in cotton evolution.</title>
        <authorList>
            <person name="Chen X."/>
            <person name="Liu X."/>
            <person name="Zhao B."/>
            <person name="Zheng H."/>
            <person name="Hu Y."/>
            <person name="Lu G."/>
            <person name="Yang C."/>
            <person name="Chen J."/>
            <person name="Shan C."/>
            <person name="Zhang L."/>
            <person name="Zhou Y."/>
            <person name="Wang L."/>
            <person name="Guo W."/>
            <person name="Bai Y."/>
            <person name="Ruan J."/>
            <person name="Shangguan X."/>
            <person name="Mao Y."/>
            <person name="Jiang J."/>
            <person name="Zhu Y."/>
            <person name="Lei J."/>
            <person name="Kang H."/>
            <person name="Chen S."/>
            <person name="He X."/>
            <person name="Wang R."/>
            <person name="Wang Y."/>
            <person name="Chen J."/>
            <person name="Wang L."/>
            <person name="Yu S."/>
            <person name="Wang B."/>
            <person name="Wei J."/>
            <person name="Song S."/>
            <person name="Lu X."/>
            <person name="Gao Z."/>
            <person name="Gu W."/>
            <person name="Deng X."/>
            <person name="Ma D."/>
            <person name="Wang S."/>
            <person name="Liang W."/>
            <person name="Fang L."/>
            <person name="Cai C."/>
            <person name="Zhu X."/>
            <person name="Zhou B."/>
            <person name="Zhang Y."/>
            <person name="Chen Z."/>
            <person name="Xu S."/>
            <person name="Zhu R."/>
            <person name="Wang S."/>
            <person name="Zhang T."/>
            <person name="Zhao G."/>
        </authorList>
    </citation>
    <scope>NUCLEOTIDE SEQUENCE [LARGE SCALE GENOMIC DNA]</scope>
    <source>
        <strain evidence="3">cv. Xinhai21</strain>
        <tissue evidence="2">Leaf</tissue>
    </source>
</reference>
<gene>
    <name evidence="2" type="ORF">GOBAR_AA29460</name>
</gene>
<keyword evidence="1" id="KW-0472">Membrane</keyword>
<proteinExistence type="predicted"/>
<keyword evidence="1" id="KW-0812">Transmembrane</keyword>
<dbReference type="Proteomes" id="UP000239757">
    <property type="component" value="Unassembled WGS sequence"/>
</dbReference>
<evidence type="ECO:0000313" key="3">
    <source>
        <dbReference type="Proteomes" id="UP000239757"/>
    </source>
</evidence>
<keyword evidence="1" id="KW-1133">Transmembrane helix</keyword>
<organism evidence="2 3">
    <name type="scientific">Gossypium barbadense</name>
    <name type="common">Sea Island cotton</name>
    <name type="synonym">Hibiscus barbadensis</name>
    <dbReference type="NCBI Taxonomy" id="3634"/>
    <lineage>
        <taxon>Eukaryota</taxon>
        <taxon>Viridiplantae</taxon>
        <taxon>Streptophyta</taxon>
        <taxon>Embryophyta</taxon>
        <taxon>Tracheophyta</taxon>
        <taxon>Spermatophyta</taxon>
        <taxon>Magnoliopsida</taxon>
        <taxon>eudicotyledons</taxon>
        <taxon>Gunneridae</taxon>
        <taxon>Pentapetalae</taxon>
        <taxon>rosids</taxon>
        <taxon>malvids</taxon>
        <taxon>Malvales</taxon>
        <taxon>Malvaceae</taxon>
        <taxon>Malvoideae</taxon>
        <taxon>Gossypium</taxon>
    </lineage>
</organism>